<dbReference type="AlphaFoldDB" id="A0A8M1K5U6"/>
<evidence type="ECO:0000256" key="1">
    <source>
        <dbReference type="PROSITE-ProRule" id="PRU01172"/>
    </source>
</evidence>
<dbReference type="InterPro" id="IPR001759">
    <property type="entry name" value="PTX_dom"/>
</dbReference>
<evidence type="ECO:0000313" key="5">
    <source>
        <dbReference type="Proteomes" id="UP000515152"/>
    </source>
</evidence>
<dbReference type="GeneID" id="105905412"/>
<dbReference type="Proteomes" id="UP000515152">
    <property type="component" value="Chromosome 23"/>
</dbReference>
<feature type="domain" description="Pentraxin (PTX)" evidence="4">
    <location>
        <begin position="88"/>
        <end position="293"/>
    </location>
</feature>
<keyword evidence="5" id="KW-1185">Reference proteome</keyword>
<dbReference type="RefSeq" id="XP_042559097.1">
    <property type="nucleotide sequence ID" value="XM_042703163.1"/>
</dbReference>
<comment type="caution">
    <text evidence="1">Lacks conserved residue(s) required for the propagation of feature annotation.</text>
</comment>
<evidence type="ECO:0000259" key="4">
    <source>
        <dbReference type="PROSITE" id="PS51828"/>
    </source>
</evidence>
<keyword evidence="3" id="KW-0812">Transmembrane</keyword>
<feature type="transmembrane region" description="Helical" evidence="3">
    <location>
        <begin position="45"/>
        <end position="68"/>
    </location>
</feature>
<evidence type="ECO:0000256" key="3">
    <source>
        <dbReference type="SAM" id="Phobius"/>
    </source>
</evidence>
<keyword evidence="3" id="KW-1133">Transmembrane helix</keyword>
<keyword evidence="3" id="KW-0472">Membrane</keyword>
<protein>
    <submittedName>
        <fullName evidence="6">Serum amyloid P-component-like isoform X2</fullName>
    </submittedName>
</protein>
<accession>A0A8M1K5U6</accession>
<reference evidence="6" key="1">
    <citation type="submission" date="2025-08" db="UniProtKB">
        <authorList>
            <consortium name="RefSeq"/>
        </authorList>
    </citation>
    <scope>IDENTIFICATION</scope>
</reference>
<dbReference type="InterPro" id="IPR051005">
    <property type="entry name" value="Pentraxin_domain"/>
</dbReference>
<gene>
    <name evidence="6" type="primary">LOC105905412</name>
</gene>
<evidence type="ECO:0000256" key="2">
    <source>
        <dbReference type="SAM" id="MobiDB-lite"/>
    </source>
</evidence>
<evidence type="ECO:0000313" key="6">
    <source>
        <dbReference type="RefSeq" id="XP_042559097.1"/>
    </source>
</evidence>
<organism evidence="5 6">
    <name type="scientific">Clupea harengus</name>
    <name type="common">Atlantic herring</name>
    <dbReference type="NCBI Taxonomy" id="7950"/>
    <lineage>
        <taxon>Eukaryota</taxon>
        <taxon>Metazoa</taxon>
        <taxon>Chordata</taxon>
        <taxon>Craniata</taxon>
        <taxon>Vertebrata</taxon>
        <taxon>Euteleostomi</taxon>
        <taxon>Actinopterygii</taxon>
        <taxon>Neopterygii</taxon>
        <taxon>Teleostei</taxon>
        <taxon>Clupei</taxon>
        <taxon>Clupeiformes</taxon>
        <taxon>Clupeoidei</taxon>
        <taxon>Clupeidae</taxon>
        <taxon>Clupea</taxon>
    </lineage>
</organism>
<sequence>MNTQRAEETYRKLSENEEFTDNGETSLDTKDNIYMILNTGRAWSILRALVVVLGLLCVLLLIGIIVLSTKKTGDTTTMLPTNGGQNMQDQKFCFPKHTKTSYVKITPDYEDPLTHVTLCMRYFTKLSLKEQSLFSLSTSDYQNAVLLFIERTGKFSFSINNDITRTRHASPPNRWNSVCASWSTCGETYLWLNGEMFSIRHLASGKGIPTEPIVMLGQEQDTYGGHFDITQCFVGEISDVYLWGYGRATSLVTQFMQMQPSTNLHIIDDLINWRAFNYTLSGNVSAMSITSVCID</sequence>
<feature type="compositionally biased region" description="Basic and acidic residues" evidence="2">
    <location>
        <begin position="1"/>
        <end position="15"/>
    </location>
</feature>
<dbReference type="SMART" id="SM00159">
    <property type="entry name" value="PTX"/>
    <property type="match status" value="1"/>
</dbReference>
<dbReference type="PANTHER" id="PTHR45869:SF8">
    <property type="entry name" value="LAMG-LIKE JELLYROLL FOLD DOMAIN-CONTAINING PROTEIN"/>
    <property type="match status" value="1"/>
</dbReference>
<dbReference type="PROSITE" id="PS51828">
    <property type="entry name" value="PTX_2"/>
    <property type="match status" value="1"/>
</dbReference>
<name>A0A8M1K5U6_CLUHA</name>
<dbReference type="PANTHER" id="PTHR45869">
    <property type="entry name" value="C-REACTIVE PROTEIN-RELATED"/>
    <property type="match status" value="1"/>
</dbReference>
<feature type="region of interest" description="Disordered" evidence="2">
    <location>
        <begin position="1"/>
        <end position="24"/>
    </location>
</feature>
<proteinExistence type="predicted"/>
<dbReference type="Pfam" id="PF00354">
    <property type="entry name" value="Pentaxin"/>
    <property type="match status" value="1"/>
</dbReference>